<organism evidence="1 2">
    <name type="scientific">Irpex rosettiformis</name>
    <dbReference type="NCBI Taxonomy" id="378272"/>
    <lineage>
        <taxon>Eukaryota</taxon>
        <taxon>Fungi</taxon>
        <taxon>Dikarya</taxon>
        <taxon>Basidiomycota</taxon>
        <taxon>Agaricomycotina</taxon>
        <taxon>Agaricomycetes</taxon>
        <taxon>Polyporales</taxon>
        <taxon>Irpicaceae</taxon>
        <taxon>Irpex</taxon>
    </lineage>
</organism>
<name>A0ACB8TSS7_9APHY</name>
<keyword evidence="2" id="KW-1185">Reference proteome</keyword>
<dbReference type="EMBL" id="MU274935">
    <property type="protein sequence ID" value="KAI0085102.1"/>
    <property type="molecule type" value="Genomic_DNA"/>
</dbReference>
<evidence type="ECO:0000313" key="2">
    <source>
        <dbReference type="Proteomes" id="UP001055072"/>
    </source>
</evidence>
<gene>
    <name evidence="1" type="ORF">BDY19DRAFT_897406</name>
</gene>
<proteinExistence type="predicted"/>
<dbReference type="Proteomes" id="UP001055072">
    <property type="component" value="Unassembled WGS sequence"/>
</dbReference>
<evidence type="ECO:0000313" key="1">
    <source>
        <dbReference type="EMBL" id="KAI0085102.1"/>
    </source>
</evidence>
<comment type="caution">
    <text evidence="1">The sequence shown here is derived from an EMBL/GenBank/DDBJ whole genome shotgun (WGS) entry which is preliminary data.</text>
</comment>
<accession>A0ACB8TSS7</accession>
<reference evidence="1" key="1">
    <citation type="journal article" date="2021" name="Environ. Microbiol.">
        <title>Gene family expansions and transcriptome signatures uncover fungal adaptations to wood decay.</title>
        <authorList>
            <person name="Hage H."/>
            <person name="Miyauchi S."/>
            <person name="Viragh M."/>
            <person name="Drula E."/>
            <person name="Min B."/>
            <person name="Chaduli D."/>
            <person name="Navarro D."/>
            <person name="Favel A."/>
            <person name="Norest M."/>
            <person name="Lesage-Meessen L."/>
            <person name="Balint B."/>
            <person name="Merenyi Z."/>
            <person name="de Eugenio L."/>
            <person name="Morin E."/>
            <person name="Martinez A.T."/>
            <person name="Baldrian P."/>
            <person name="Stursova M."/>
            <person name="Martinez M.J."/>
            <person name="Novotny C."/>
            <person name="Magnuson J.K."/>
            <person name="Spatafora J.W."/>
            <person name="Maurice S."/>
            <person name="Pangilinan J."/>
            <person name="Andreopoulos W."/>
            <person name="LaButti K."/>
            <person name="Hundley H."/>
            <person name="Na H."/>
            <person name="Kuo A."/>
            <person name="Barry K."/>
            <person name="Lipzen A."/>
            <person name="Henrissat B."/>
            <person name="Riley R."/>
            <person name="Ahrendt S."/>
            <person name="Nagy L.G."/>
            <person name="Grigoriev I.V."/>
            <person name="Martin F."/>
            <person name="Rosso M.N."/>
        </authorList>
    </citation>
    <scope>NUCLEOTIDE SEQUENCE</scope>
    <source>
        <strain evidence="1">CBS 384.51</strain>
    </source>
</reference>
<sequence length="513" mass="56283">MFGAKVDIHSLPDDILLLIISYITVKDIITLRKSSKKFYELTKLRWVWSDAVKRHVIGKGLPIPAAHSASGIKALSAKHLEARAVHVAKFNDNWSSAQPQPRGAVEFSVDTVNAEGNPVAVKEVIFLKGRCGEFLVVWAGDTIECWEVPLDGSGAYRIATWTDQGGIRQVVVNEDPKHPTEIAYMSLDPTDPDSANVFVMALDTFHGTLIPRTLMRGQREHISQIHAMYGDFIVMGDPLLVWNTLGPQATSIAKLRNDAHVLSKDSDVVLAVKKVTDTLIVVRTKCVEVYSAPVWSTKERRYSCSGYIVSALAMDSGPAREAAIAIRANVEAPEASSSSLSPLPPPVTVLLSQAAHTLIQIDLLPRRPSNKGGPTAPYEMPRTPTRVFQIAPSSRQLKASSGGKGIWLQTHNVTNRRAKHPARCIMGFDVCAPAQDPKPWKSNHCEVALLMNRPVAEGGSDVHICQSQLYSRRCDMSEILYKKYCVVAADLEDSVGRIAVGDRRGKIEVLDYA</sequence>
<protein>
    <submittedName>
        <fullName evidence="1">Uncharacterized protein</fullName>
    </submittedName>
</protein>